<dbReference type="InterPro" id="IPR050275">
    <property type="entry name" value="PGM_Phosphatase"/>
</dbReference>
<dbReference type="Gene3D" id="3.40.50.1240">
    <property type="entry name" value="Phosphoglycerate mutase-like"/>
    <property type="match status" value="1"/>
</dbReference>
<organism evidence="1 2">
    <name type="scientific">Arenivirga flava</name>
    <dbReference type="NCBI Taxonomy" id="1930060"/>
    <lineage>
        <taxon>Bacteria</taxon>
        <taxon>Bacillati</taxon>
        <taxon>Actinomycetota</taxon>
        <taxon>Actinomycetes</taxon>
        <taxon>Micrococcales</taxon>
        <taxon>Microbacteriaceae</taxon>
        <taxon>Arenivirga</taxon>
    </lineage>
</organism>
<dbReference type="GO" id="GO:0005737">
    <property type="term" value="C:cytoplasm"/>
    <property type="evidence" value="ECO:0007669"/>
    <property type="project" value="TreeGrafter"/>
</dbReference>
<proteinExistence type="predicted"/>
<dbReference type="Pfam" id="PF00300">
    <property type="entry name" value="His_Phos_1"/>
    <property type="match status" value="1"/>
</dbReference>
<dbReference type="GO" id="GO:0016791">
    <property type="term" value="F:phosphatase activity"/>
    <property type="evidence" value="ECO:0007669"/>
    <property type="project" value="TreeGrafter"/>
</dbReference>
<dbReference type="AlphaFoldDB" id="A0AA37UIU8"/>
<dbReference type="CDD" id="cd07067">
    <property type="entry name" value="HP_PGM_like"/>
    <property type="match status" value="1"/>
</dbReference>
<name>A0AA37UIU8_9MICO</name>
<dbReference type="InterPro" id="IPR029033">
    <property type="entry name" value="His_PPase_superfam"/>
</dbReference>
<evidence type="ECO:0000313" key="2">
    <source>
        <dbReference type="Proteomes" id="UP001157160"/>
    </source>
</evidence>
<dbReference type="PANTHER" id="PTHR48100:SF51">
    <property type="entry name" value="PHOSPHOGLYCERATE MUTASE"/>
    <property type="match status" value="1"/>
</dbReference>
<accession>A0AA37UIU8</accession>
<dbReference type="RefSeq" id="WP_284231125.1">
    <property type="nucleotide sequence ID" value="NZ_BSUL01000001.1"/>
</dbReference>
<comment type="caution">
    <text evidence="1">The sequence shown here is derived from an EMBL/GenBank/DDBJ whole genome shotgun (WGS) entry which is preliminary data.</text>
</comment>
<dbReference type="SMART" id="SM00855">
    <property type="entry name" value="PGAM"/>
    <property type="match status" value="1"/>
</dbReference>
<sequence>MSDRLVHLVRHGEVHNPAGVVYGRLEGFGLSDRGHRLAEASARHLESTGREIGVLRTSPLQRAQESAAPMAALTGLTPELRPELLEATSRLEGKDYDVSLAILGRPEAWRFLVNPLRPSWGEPYAQVRDRMLREVKDAFDHASAGDAVLVSHQMPIWMMARTAARRSLAHDPRRRRCALSSITSLALRDGQLVEVAYFAPEVS</sequence>
<dbReference type="PANTHER" id="PTHR48100">
    <property type="entry name" value="BROAD-SPECIFICITY PHOSPHATASE YOR283W-RELATED"/>
    <property type="match status" value="1"/>
</dbReference>
<reference evidence="1 2" key="1">
    <citation type="journal article" date="2014" name="Int. J. Syst. Evol. Microbiol.">
        <title>Complete genome sequence of Corynebacterium casei LMG S-19264T (=DSM 44701T), isolated from a smear-ripened cheese.</title>
        <authorList>
            <consortium name="US DOE Joint Genome Institute (JGI-PGF)"/>
            <person name="Walter F."/>
            <person name="Albersmeier A."/>
            <person name="Kalinowski J."/>
            <person name="Ruckert C."/>
        </authorList>
    </citation>
    <scope>NUCLEOTIDE SEQUENCE [LARGE SCALE GENOMIC DNA]</scope>
    <source>
        <strain evidence="1 2">NBRC 112289</strain>
    </source>
</reference>
<keyword evidence="2" id="KW-1185">Reference proteome</keyword>
<dbReference type="InterPro" id="IPR013078">
    <property type="entry name" value="His_Pase_superF_clade-1"/>
</dbReference>
<evidence type="ECO:0000313" key="1">
    <source>
        <dbReference type="EMBL" id="GMA28017.1"/>
    </source>
</evidence>
<dbReference type="Proteomes" id="UP001157160">
    <property type="component" value="Unassembled WGS sequence"/>
</dbReference>
<dbReference type="EMBL" id="BSUL01000001">
    <property type="protein sequence ID" value="GMA28017.1"/>
    <property type="molecule type" value="Genomic_DNA"/>
</dbReference>
<gene>
    <name evidence="1" type="ORF">GCM10025874_12700</name>
</gene>
<protein>
    <submittedName>
        <fullName evidence="1">Phosphoglycerate mutase</fullName>
    </submittedName>
</protein>
<dbReference type="SUPFAM" id="SSF53254">
    <property type="entry name" value="Phosphoglycerate mutase-like"/>
    <property type="match status" value="1"/>
</dbReference>